<evidence type="ECO:0008006" key="3">
    <source>
        <dbReference type="Google" id="ProtNLM"/>
    </source>
</evidence>
<dbReference type="InterPro" id="IPR018763">
    <property type="entry name" value="DUF2334"/>
</dbReference>
<keyword evidence="2" id="KW-1185">Reference proteome</keyword>
<dbReference type="InterPro" id="IPR011330">
    <property type="entry name" value="Glyco_hydro/deAcase_b/a-brl"/>
</dbReference>
<dbReference type="SUPFAM" id="SSF88713">
    <property type="entry name" value="Glycoside hydrolase/deacetylase"/>
    <property type="match status" value="1"/>
</dbReference>
<protein>
    <recommendedName>
        <fullName evidence="3">DUF2334 domain-containing protein</fullName>
    </recommendedName>
</protein>
<sequence length="235" mass="26047">MPTRDGSRPAPAAIVSLHDVMPETLSRVIDLLGLLESHGLGPVDLLVVPGRAWRPAQIDQLRAWQGAGHRLAGHGWRHKVERIRGWKHRLHSRLVSRDVAEHLALDAEGIAALIRRCHAWFGAHDLMVSDLYVPPAWAMGPLARARLRDLPFRRYEVFGGLLDARTGRLSPSPMVGFEADTWGRVWPVRLFNGANRAWAAASGAPLRVGLHPFDLEYRLGGDLRRLITRLGAGPA</sequence>
<accession>A0A7W6RDI1</accession>
<dbReference type="Proteomes" id="UP000554286">
    <property type="component" value="Unassembled WGS sequence"/>
</dbReference>
<dbReference type="GO" id="GO:0005975">
    <property type="term" value="P:carbohydrate metabolic process"/>
    <property type="evidence" value="ECO:0007669"/>
    <property type="project" value="InterPro"/>
</dbReference>
<dbReference type="CDD" id="cd11374">
    <property type="entry name" value="CE4_u10"/>
    <property type="match status" value="1"/>
</dbReference>
<name>A0A7W6RDI1_9PROT</name>
<reference evidence="1 2" key="1">
    <citation type="submission" date="2020-08" db="EMBL/GenBank/DDBJ databases">
        <title>Genome sequencing of Purple Non-Sulfur Bacteria from various extreme environments.</title>
        <authorList>
            <person name="Mayer M."/>
        </authorList>
    </citation>
    <scope>NUCLEOTIDE SEQUENCE [LARGE SCALE GENOMIC DNA]</scope>
    <source>
        <strain evidence="1 2">JA131</strain>
    </source>
</reference>
<dbReference type="AlphaFoldDB" id="A0A7W6RDI1"/>
<dbReference type="Pfam" id="PF10096">
    <property type="entry name" value="DUF2334"/>
    <property type="match status" value="1"/>
</dbReference>
<comment type="caution">
    <text evidence="1">The sequence shown here is derived from an EMBL/GenBank/DDBJ whole genome shotgun (WGS) entry which is preliminary data.</text>
</comment>
<dbReference type="RefSeq" id="WP_184044880.1">
    <property type="nucleotide sequence ID" value="NZ_JACIGK010000013.1"/>
</dbReference>
<dbReference type="EMBL" id="JACIGK010000013">
    <property type="protein sequence ID" value="MBB4266452.1"/>
    <property type="molecule type" value="Genomic_DNA"/>
</dbReference>
<proteinExistence type="predicted"/>
<organism evidence="1 2">
    <name type="scientific">Roseospira visakhapatnamensis</name>
    <dbReference type="NCBI Taxonomy" id="390880"/>
    <lineage>
        <taxon>Bacteria</taxon>
        <taxon>Pseudomonadati</taxon>
        <taxon>Pseudomonadota</taxon>
        <taxon>Alphaproteobacteria</taxon>
        <taxon>Rhodospirillales</taxon>
        <taxon>Rhodospirillaceae</taxon>
        <taxon>Roseospira</taxon>
    </lineage>
</organism>
<evidence type="ECO:0000313" key="2">
    <source>
        <dbReference type="Proteomes" id="UP000554286"/>
    </source>
</evidence>
<gene>
    <name evidence="1" type="ORF">GGD89_002083</name>
</gene>
<evidence type="ECO:0000313" key="1">
    <source>
        <dbReference type="EMBL" id="MBB4266452.1"/>
    </source>
</evidence>
<dbReference type="Gene3D" id="3.20.20.370">
    <property type="entry name" value="Glycoside hydrolase/deacetylase"/>
    <property type="match status" value="1"/>
</dbReference>